<dbReference type="Pfam" id="PF12738">
    <property type="entry name" value="PTCB-BRCT"/>
    <property type="match status" value="1"/>
</dbReference>
<evidence type="ECO:0000256" key="5">
    <source>
        <dbReference type="SAM" id="MobiDB-lite"/>
    </source>
</evidence>
<protein>
    <recommendedName>
        <fullName evidence="10">RING-type E3 ubiquitin transferase BRCA1</fullName>
    </recommendedName>
</protein>
<dbReference type="Proteomes" id="UP001229421">
    <property type="component" value="Unassembled WGS sequence"/>
</dbReference>
<evidence type="ECO:0000256" key="4">
    <source>
        <dbReference type="PROSITE-ProRule" id="PRU00175"/>
    </source>
</evidence>
<dbReference type="PANTHER" id="PTHR47776:SF2">
    <property type="entry name" value="RING-TYPE E3 UBIQUITIN TRANSFERASE BRCA1"/>
    <property type="match status" value="1"/>
</dbReference>
<evidence type="ECO:0000259" key="7">
    <source>
        <dbReference type="PROSITE" id="PS50172"/>
    </source>
</evidence>
<dbReference type="InterPro" id="IPR019786">
    <property type="entry name" value="Zinc_finger_PHD-type_CS"/>
</dbReference>
<feature type="compositionally biased region" description="Basic residues" evidence="5">
    <location>
        <begin position="152"/>
        <end position="164"/>
    </location>
</feature>
<evidence type="ECO:0008006" key="10">
    <source>
        <dbReference type="Google" id="ProtNLM"/>
    </source>
</evidence>
<dbReference type="GO" id="GO:0008270">
    <property type="term" value="F:zinc ion binding"/>
    <property type="evidence" value="ECO:0007669"/>
    <property type="project" value="UniProtKB-KW"/>
</dbReference>
<feature type="compositionally biased region" description="Basic and acidic residues" evidence="5">
    <location>
        <begin position="238"/>
        <end position="250"/>
    </location>
</feature>
<dbReference type="Gene3D" id="3.40.50.10190">
    <property type="entry name" value="BRCT domain"/>
    <property type="match status" value="1"/>
</dbReference>
<evidence type="ECO:0000313" key="8">
    <source>
        <dbReference type="EMBL" id="KAK1410203.1"/>
    </source>
</evidence>
<sequence length="470" mass="53386">MDSVIATVSGYHGSERFNLIKLISQAGASYVGAMNSCTTHLVCYKFEGKKFELARKFKTIVVNHRWIEDCIKQGRRVSERPYMKHCGFDVGPLVSVIPNGANEVRSVLGEVSNTRNVSKTPVIDIECSDDEWTDSWLLKETLLPDMKENKGRSNRLKRKGTKRSSRQDVSLTNKYCLEESSSFGLKRIGSEDLSSPSSSHHVNQKRKDTIICEPPKRSRRLMRKNICTELTSSSESEENFKHTDVRHNDIDIGGSSNNSGKHESRISHKSRLYNHGKRRISILEEIEDLVTPSGHQDDSVRVDGDCNKEQDPKLSKEVLLSCVICWTDFSSTRGVLPCGHRFCFSCIQNWADHMASLKKVSTCPLCKASFYSIQKMEDAESADQKIYSQTIPNNCPVMDVYILPYGDSSIHQTLPPPSPVCYQCCCREPEELLIRCHSCQIRCVHSYCLDPPQVPWVCVQCKDLRMRYVR</sequence>
<reference evidence="8" key="1">
    <citation type="journal article" date="2023" name="bioRxiv">
        <title>Improved chromosome-level genome assembly for marigold (Tagetes erecta).</title>
        <authorList>
            <person name="Jiang F."/>
            <person name="Yuan L."/>
            <person name="Wang S."/>
            <person name="Wang H."/>
            <person name="Xu D."/>
            <person name="Wang A."/>
            <person name="Fan W."/>
        </authorList>
    </citation>
    <scope>NUCLEOTIDE SEQUENCE</scope>
    <source>
        <strain evidence="8">WSJ</strain>
        <tissue evidence="8">Leaf</tissue>
    </source>
</reference>
<dbReference type="SMART" id="SM00184">
    <property type="entry name" value="RING"/>
    <property type="match status" value="1"/>
</dbReference>
<feature type="domain" description="BRCT" evidence="7">
    <location>
        <begin position="1"/>
        <end position="84"/>
    </location>
</feature>
<name>A0AAD8JUT0_TARER</name>
<dbReference type="PROSITE" id="PS00518">
    <property type="entry name" value="ZF_RING_1"/>
    <property type="match status" value="1"/>
</dbReference>
<dbReference type="SMART" id="SM00292">
    <property type="entry name" value="BRCT"/>
    <property type="match status" value="1"/>
</dbReference>
<dbReference type="PROSITE" id="PS01359">
    <property type="entry name" value="ZF_PHD_1"/>
    <property type="match status" value="1"/>
</dbReference>
<dbReference type="Pfam" id="PF13639">
    <property type="entry name" value="zf-RING_2"/>
    <property type="match status" value="1"/>
</dbReference>
<keyword evidence="2 4" id="KW-0863">Zinc-finger</keyword>
<keyword evidence="3" id="KW-0862">Zinc</keyword>
<evidence type="ECO:0000256" key="3">
    <source>
        <dbReference type="ARBA" id="ARBA00022833"/>
    </source>
</evidence>
<feature type="region of interest" description="Disordered" evidence="5">
    <location>
        <begin position="148"/>
        <end position="170"/>
    </location>
</feature>
<accession>A0AAD8JUT0</accession>
<dbReference type="InterPro" id="IPR001841">
    <property type="entry name" value="Znf_RING"/>
</dbReference>
<dbReference type="SUPFAM" id="SSF57903">
    <property type="entry name" value="FYVE/PHD zinc finger"/>
    <property type="match status" value="1"/>
</dbReference>
<keyword evidence="1" id="KW-0479">Metal-binding</keyword>
<evidence type="ECO:0000256" key="2">
    <source>
        <dbReference type="ARBA" id="ARBA00022771"/>
    </source>
</evidence>
<dbReference type="Gene3D" id="3.30.40.10">
    <property type="entry name" value="Zinc/RING finger domain, C3HC4 (zinc finger)"/>
    <property type="match status" value="1"/>
</dbReference>
<feature type="region of interest" description="Disordered" evidence="5">
    <location>
        <begin position="187"/>
        <end position="208"/>
    </location>
</feature>
<feature type="domain" description="RING-type" evidence="6">
    <location>
        <begin position="322"/>
        <end position="367"/>
    </location>
</feature>
<organism evidence="8 9">
    <name type="scientific">Tagetes erecta</name>
    <name type="common">African marigold</name>
    <dbReference type="NCBI Taxonomy" id="13708"/>
    <lineage>
        <taxon>Eukaryota</taxon>
        <taxon>Viridiplantae</taxon>
        <taxon>Streptophyta</taxon>
        <taxon>Embryophyta</taxon>
        <taxon>Tracheophyta</taxon>
        <taxon>Spermatophyta</taxon>
        <taxon>Magnoliopsida</taxon>
        <taxon>eudicotyledons</taxon>
        <taxon>Gunneridae</taxon>
        <taxon>Pentapetalae</taxon>
        <taxon>asterids</taxon>
        <taxon>campanulids</taxon>
        <taxon>Asterales</taxon>
        <taxon>Asteraceae</taxon>
        <taxon>Asteroideae</taxon>
        <taxon>Heliantheae alliance</taxon>
        <taxon>Tageteae</taxon>
        <taxon>Tagetes</taxon>
    </lineage>
</organism>
<dbReference type="PROSITE" id="PS50172">
    <property type="entry name" value="BRCT"/>
    <property type="match status" value="1"/>
</dbReference>
<gene>
    <name evidence="8" type="ORF">QVD17_36738</name>
</gene>
<dbReference type="InterPro" id="IPR036420">
    <property type="entry name" value="BRCT_dom_sf"/>
</dbReference>
<dbReference type="PROSITE" id="PS50089">
    <property type="entry name" value="ZF_RING_2"/>
    <property type="match status" value="1"/>
</dbReference>
<proteinExistence type="predicted"/>
<dbReference type="PANTHER" id="PTHR47776">
    <property type="entry name" value="F5A8.9 PROTEIN"/>
    <property type="match status" value="1"/>
</dbReference>
<dbReference type="SUPFAM" id="SSF57850">
    <property type="entry name" value="RING/U-box"/>
    <property type="match status" value="1"/>
</dbReference>
<dbReference type="InterPro" id="IPR001357">
    <property type="entry name" value="BRCT_dom"/>
</dbReference>
<keyword evidence="9" id="KW-1185">Reference proteome</keyword>
<comment type="caution">
    <text evidence="8">The sequence shown here is derived from an EMBL/GenBank/DDBJ whole genome shotgun (WGS) entry which is preliminary data.</text>
</comment>
<dbReference type="InterPro" id="IPR013083">
    <property type="entry name" value="Znf_RING/FYVE/PHD"/>
</dbReference>
<evidence type="ECO:0000256" key="1">
    <source>
        <dbReference type="ARBA" id="ARBA00022723"/>
    </source>
</evidence>
<feature type="region of interest" description="Disordered" evidence="5">
    <location>
        <begin position="237"/>
        <end position="268"/>
    </location>
</feature>
<evidence type="ECO:0000259" key="6">
    <source>
        <dbReference type="PROSITE" id="PS50089"/>
    </source>
</evidence>
<evidence type="ECO:0000313" key="9">
    <source>
        <dbReference type="Proteomes" id="UP001229421"/>
    </source>
</evidence>
<dbReference type="EMBL" id="JAUHHV010000010">
    <property type="protein sequence ID" value="KAK1410203.1"/>
    <property type="molecule type" value="Genomic_DNA"/>
</dbReference>
<dbReference type="InterPro" id="IPR017907">
    <property type="entry name" value="Znf_RING_CS"/>
</dbReference>
<dbReference type="SUPFAM" id="SSF52113">
    <property type="entry name" value="BRCT domain"/>
    <property type="match status" value="1"/>
</dbReference>
<dbReference type="InterPro" id="IPR011011">
    <property type="entry name" value="Znf_FYVE_PHD"/>
</dbReference>
<dbReference type="AlphaFoldDB" id="A0AAD8JUT0"/>